<dbReference type="GO" id="GO:0046872">
    <property type="term" value="F:metal ion binding"/>
    <property type="evidence" value="ECO:0007669"/>
    <property type="project" value="UniProtKB-KW"/>
</dbReference>
<evidence type="ECO:0000313" key="6">
    <source>
        <dbReference type="EMBL" id="HEB48558.1"/>
    </source>
</evidence>
<evidence type="ECO:0000256" key="3">
    <source>
        <dbReference type="ARBA" id="ARBA00022801"/>
    </source>
</evidence>
<dbReference type="Pfam" id="PF00491">
    <property type="entry name" value="Arginase"/>
    <property type="match status" value="1"/>
</dbReference>
<dbReference type="PANTHER" id="PTHR11358:SF26">
    <property type="entry name" value="GUANIDINO ACID HYDROLASE, MITOCHONDRIAL"/>
    <property type="match status" value="1"/>
</dbReference>
<evidence type="ECO:0000256" key="2">
    <source>
        <dbReference type="ARBA" id="ARBA00022723"/>
    </source>
</evidence>
<evidence type="ECO:0000256" key="5">
    <source>
        <dbReference type="RuleBase" id="RU003684"/>
    </source>
</evidence>
<dbReference type="NCBIfam" id="TIGR01230">
    <property type="entry name" value="agmatinase"/>
    <property type="match status" value="1"/>
</dbReference>
<dbReference type="CDD" id="cd11593">
    <property type="entry name" value="Agmatinase-like_2"/>
    <property type="match status" value="1"/>
</dbReference>
<dbReference type="PIRSF" id="PIRSF036979">
    <property type="entry name" value="Arginase"/>
    <property type="match status" value="1"/>
</dbReference>
<feature type="binding site" evidence="4">
    <location>
        <position position="223"/>
    </location>
    <ligand>
        <name>Mn(2+)</name>
        <dbReference type="ChEBI" id="CHEBI:29035"/>
        <label>1</label>
    </ligand>
</feature>
<feature type="binding site" evidence="4">
    <location>
        <position position="146"/>
    </location>
    <ligand>
        <name>Mn(2+)</name>
        <dbReference type="ChEBI" id="CHEBI:29035"/>
        <label>1</label>
    </ligand>
</feature>
<protein>
    <submittedName>
        <fullName evidence="6">Agmatinase</fullName>
        <ecNumber evidence="6">3.5.3.11</ecNumber>
    </submittedName>
</protein>
<dbReference type="SUPFAM" id="SSF52768">
    <property type="entry name" value="Arginase/deacetylase"/>
    <property type="match status" value="1"/>
</dbReference>
<dbReference type="GO" id="GO:0033389">
    <property type="term" value="P:putrescine biosynthetic process from arginine, via agmatine"/>
    <property type="evidence" value="ECO:0007669"/>
    <property type="project" value="TreeGrafter"/>
</dbReference>
<feature type="binding site" evidence="4">
    <location>
        <position position="142"/>
    </location>
    <ligand>
        <name>Mn(2+)</name>
        <dbReference type="ChEBI" id="CHEBI:29035"/>
        <label>1</label>
    </ligand>
</feature>
<dbReference type="EC" id="3.5.3.11" evidence="6"/>
<evidence type="ECO:0000256" key="1">
    <source>
        <dbReference type="ARBA" id="ARBA00009227"/>
    </source>
</evidence>
<comment type="similarity">
    <text evidence="1">Belongs to the arginase family. Agmatinase subfamily.</text>
</comment>
<accession>A0A7C1T1E9</accession>
<dbReference type="InterPro" id="IPR023696">
    <property type="entry name" value="Ureohydrolase_dom_sf"/>
</dbReference>
<dbReference type="AlphaFoldDB" id="A0A7C1T1E9"/>
<dbReference type="GO" id="GO:0008783">
    <property type="term" value="F:agmatinase activity"/>
    <property type="evidence" value="ECO:0007669"/>
    <property type="project" value="UniProtKB-EC"/>
</dbReference>
<feature type="binding site" evidence="4">
    <location>
        <position position="221"/>
    </location>
    <ligand>
        <name>Mn(2+)</name>
        <dbReference type="ChEBI" id="CHEBI:29035"/>
        <label>1</label>
    </ligand>
</feature>
<sequence length="297" mass="32533">MSKEQFPVLKTYAQGVYPTLFGRQCRPEESRAVFLGVPFDSTSSGVPGQRLAPRRIREASMELETFDPVSGRDSEEASFCDAGDIPLLVDYRALAEILAGIAREVFASGKILAVCGGDHFVTYPVVKAAAEVFGGVQLVVFDAHLDLRDEYPVRCKYSHATVMRRLAEEVPQLRIVYLKPRAFSREEWSFASFRDGVVIAESVERLVSSLVRGYKTYISIDIDYVDPAYAPGVGTPEPLGEAPGELITALKALIEEGRGEIMGIDIVEVNPLLDSGNITSALAAKLWAMILRDLLSA</sequence>
<proteinExistence type="inferred from homology"/>
<feature type="binding site" evidence="4">
    <location>
        <position position="144"/>
    </location>
    <ligand>
        <name>Mn(2+)</name>
        <dbReference type="ChEBI" id="CHEBI:29035"/>
        <label>1</label>
    </ligand>
</feature>
<name>A0A7C1T1E9_THEPE</name>
<comment type="cofactor">
    <cofactor evidence="4">
        <name>Mn(2+)</name>
        <dbReference type="ChEBI" id="CHEBI:29035"/>
    </cofactor>
    <text evidence="4">Binds 2 manganese ions per subunit.</text>
</comment>
<dbReference type="Gene3D" id="3.40.800.10">
    <property type="entry name" value="Ureohydrolase domain"/>
    <property type="match status" value="1"/>
</dbReference>
<dbReference type="PROSITE" id="PS51409">
    <property type="entry name" value="ARGINASE_2"/>
    <property type="match status" value="1"/>
</dbReference>
<evidence type="ECO:0000256" key="4">
    <source>
        <dbReference type="PIRSR" id="PIRSR036979-1"/>
    </source>
</evidence>
<dbReference type="EMBL" id="DSKP01000072">
    <property type="protein sequence ID" value="HEB48558.1"/>
    <property type="molecule type" value="Genomic_DNA"/>
</dbReference>
<dbReference type="InterPro" id="IPR006035">
    <property type="entry name" value="Ureohydrolase"/>
</dbReference>
<comment type="caution">
    <text evidence="6">The sequence shown here is derived from an EMBL/GenBank/DDBJ whole genome shotgun (WGS) entry which is preliminary data.</text>
</comment>
<organism evidence="6">
    <name type="scientific">Thermofilum pendens</name>
    <dbReference type="NCBI Taxonomy" id="2269"/>
    <lineage>
        <taxon>Archaea</taxon>
        <taxon>Thermoproteota</taxon>
        <taxon>Thermoprotei</taxon>
        <taxon>Thermofilales</taxon>
        <taxon>Thermofilaceae</taxon>
        <taxon>Thermofilum</taxon>
    </lineage>
</organism>
<dbReference type="PROSITE" id="PS01053">
    <property type="entry name" value="ARGINASE_1"/>
    <property type="match status" value="1"/>
</dbReference>
<dbReference type="InterPro" id="IPR005925">
    <property type="entry name" value="Agmatinase-rel"/>
</dbReference>
<dbReference type="InterPro" id="IPR020855">
    <property type="entry name" value="Ureohydrolase_Mn_BS"/>
</dbReference>
<reference evidence="6" key="1">
    <citation type="journal article" date="2020" name="mSystems">
        <title>Genome- and Community-Level Interaction Insights into Carbon Utilization and Element Cycling Functions of Hydrothermarchaeota in Hydrothermal Sediment.</title>
        <authorList>
            <person name="Zhou Z."/>
            <person name="Liu Y."/>
            <person name="Xu W."/>
            <person name="Pan J."/>
            <person name="Luo Z.H."/>
            <person name="Li M."/>
        </authorList>
    </citation>
    <scope>NUCLEOTIDE SEQUENCE [LARGE SCALE GENOMIC DNA]</scope>
    <source>
        <strain evidence="6">SpSt-25</strain>
    </source>
</reference>
<keyword evidence="2 4" id="KW-0479">Metal-binding</keyword>
<feature type="binding site" evidence="4">
    <location>
        <position position="119"/>
    </location>
    <ligand>
        <name>Mn(2+)</name>
        <dbReference type="ChEBI" id="CHEBI:29035"/>
        <label>1</label>
    </ligand>
</feature>
<gene>
    <name evidence="6" type="primary">speB</name>
    <name evidence="6" type="ORF">ENP77_02030</name>
</gene>
<dbReference type="PANTHER" id="PTHR11358">
    <property type="entry name" value="ARGINASE/AGMATINASE"/>
    <property type="match status" value="1"/>
</dbReference>
<keyword evidence="4" id="KW-0464">Manganese</keyword>
<keyword evidence="3 5" id="KW-0378">Hydrolase</keyword>